<dbReference type="STRING" id="10195.A0A3M7R9V2"/>
<feature type="compositionally biased region" description="Basic and acidic residues" evidence="2">
    <location>
        <begin position="460"/>
        <end position="471"/>
    </location>
</feature>
<evidence type="ECO:0000313" key="5">
    <source>
        <dbReference type="Proteomes" id="UP000276133"/>
    </source>
</evidence>
<protein>
    <submittedName>
        <fullName evidence="4">Pericentriolar material 1</fullName>
    </submittedName>
</protein>
<accession>A0A3M7R9V2</accession>
<feature type="compositionally biased region" description="Basic and acidic residues" evidence="2">
    <location>
        <begin position="580"/>
        <end position="599"/>
    </location>
</feature>
<evidence type="ECO:0000313" key="4">
    <source>
        <dbReference type="EMBL" id="RNA20249.1"/>
    </source>
</evidence>
<feature type="compositionally biased region" description="Low complexity" evidence="2">
    <location>
        <begin position="991"/>
        <end position="1003"/>
    </location>
</feature>
<dbReference type="GO" id="GO:0034451">
    <property type="term" value="C:centriolar satellite"/>
    <property type="evidence" value="ECO:0007669"/>
    <property type="project" value="TreeGrafter"/>
</dbReference>
<dbReference type="GO" id="GO:0036064">
    <property type="term" value="C:ciliary basal body"/>
    <property type="evidence" value="ECO:0007669"/>
    <property type="project" value="TreeGrafter"/>
</dbReference>
<dbReference type="PANTHER" id="PTHR14164:SF12">
    <property type="entry name" value="PERICENTRIOLAR MATERIAL 1 PROTEIN"/>
    <property type="match status" value="1"/>
</dbReference>
<dbReference type="Pfam" id="PF15717">
    <property type="entry name" value="PCM1_C"/>
    <property type="match status" value="2"/>
</dbReference>
<feature type="compositionally biased region" description="Basic and acidic residues" evidence="2">
    <location>
        <begin position="259"/>
        <end position="273"/>
    </location>
</feature>
<name>A0A3M7R9V2_BRAPC</name>
<evidence type="ECO:0000256" key="2">
    <source>
        <dbReference type="SAM" id="MobiDB-lite"/>
    </source>
</evidence>
<reference evidence="4 5" key="1">
    <citation type="journal article" date="2018" name="Sci. Rep.">
        <title>Genomic signatures of local adaptation to the degree of environmental predictability in rotifers.</title>
        <authorList>
            <person name="Franch-Gras L."/>
            <person name="Hahn C."/>
            <person name="Garcia-Roger E.M."/>
            <person name="Carmona M.J."/>
            <person name="Serra M."/>
            <person name="Gomez A."/>
        </authorList>
    </citation>
    <scope>NUCLEOTIDE SEQUENCE [LARGE SCALE GENOMIC DNA]</scope>
    <source>
        <strain evidence="4">HYR1</strain>
    </source>
</reference>
<feature type="coiled-coil region" evidence="1">
    <location>
        <begin position="374"/>
        <end position="401"/>
    </location>
</feature>
<proteinExistence type="predicted"/>
<feature type="compositionally biased region" description="Basic and acidic residues" evidence="2">
    <location>
        <begin position="439"/>
        <end position="448"/>
    </location>
</feature>
<feature type="region of interest" description="Disordered" evidence="2">
    <location>
        <begin position="439"/>
        <end position="491"/>
    </location>
</feature>
<feature type="coiled-coil region" evidence="1">
    <location>
        <begin position="114"/>
        <end position="141"/>
    </location>
</feature>
<feature type="domain" description="Pericentriolar material 1 protein C-terminal" evidence="3">
    <location>
        <begin position="513"/>
        <end position="694"/>
    </location>
</feature>
<dbReference type="OrthoDB" id="2125770at2759"/>
<feature type="compositionally biased region" description="Low complexity" evidence="2">
    <location>
        <begin position="472"/>
        <end position="491"/>
    </location>
</feature>
<feature type="region of interest" description="Disordered" evidence="2">
    <location>
        <begin position="927"/>
        <end position="948"/>
    </location>
</feature>
<dbReference type="GO" id="GO:0034454">
    <property type="term" value="P:microtubule anchoring at centrosome"/>
    <property type="evidence" value="ECO:0007669"/>
    <property type="project" value="InterPro"/>
</dbReference>
<dbReference type="AlphaFoldDB" id="A0A3M7R9V2"/>
<feature type="compositionally biased region" description="Acidic residues" evidence="2">
    <location>
        <begin position="24"/>
        <end position="44"/>
    </location>
</feature>
<gene>
    <name evidence="4" type="ORF">BpHYR1_019615</name>
</gene>
<feature type="region of interest" description="Disordered" evidence="2">
    <location>
        <begin position="575"/>
        <end position="609"/>
    </location>
</feature>
<feature type="region of interest" description="Disordered" evidence="2">
    <location>
        <begin position="975"/>
        <end position="1046"/>
    </location>
</feature>
<organism evidence="4 5">
    <name type="scientific">Brachionus plicatilis</name>
    <name type="common">Marine rotifer</name>
    <name type="synonym">Brachionus muelleri</name>
    <dbReference type="NCBI Taxonomy" id="10195"/>
    <lineage>
        <taxon>Eukaryota</taxon>
        <taxon>Metazoa</taxon>
        <taxon>Spiralia</taxon>
        <taxon>Gnathifera</taxon>
        <taxon>Rotifera</taxon>
        <taxon>Eurotatoria</taxon>
        <taxon>Monogononta</taxon>
        <taxon>Pseudotrocha</taxon>
        <taxon>Ploima</taxon>
        <taxon>Brachionidae</taxon>
        <taxon>Brachionus</taxon>
    </lineage>
</organism>
<evidence type="ECO:0000259" key="3">
    <source>
        <dbReference type="Pfam" id="PF15717"/>
    </source>
</evidence>
<dbReference type="PANTHER" id="PTHR14164">
    <property type="entry name" value="PERICENTRIOLAR MATERIAL 1-RELATED"/>
    <property type="match status" value="1"/>
</dbReference>
<dbReference type="Proteomes" id="UP000276133">
    <property type="component" value="Unassembled WGS sequence"/>
</dbReference>
<evidence type="ECO:0000256" key="1">
    <source>
        <dbReference type="SAM" id="Coils"/>
    </source>
</evidence>
<feature type="region of interest" description="Disordered" evidence="2">
    <location>
        <begin position="259"/>
        <end position="306"/>
    </location>
</feature>
<keyword evidence="5" id="KW-1185">Reference proteome</keyword>
<comment type="caution">
    <text evidence="4">The sequence shown here is derived from an EMBL/GenBank/DDBJ whole genome shotgun (WGS) entry which is preliminary data.</text>
</comment>
<feature type="compositionally biased region" description="Polar residues" evidence="2">
    <location>
        <begin position="1034"/>
        <end position="1046"/>
    </location>
</feature>
<dbReference type="InterPro" id="IPR031446">
    <property type="entry name" value="PCM1_C"/>
</dbReference>
<dbReference type="GO" id="GO:0071539">
    <property type="term" value="P:protein localization to centrosome"/>
    <property type="evidence" value="ECO:0007669"/>
    <property type="project" value="InterPro"/>
</dbReference>
<feature type="compositionally biased region" description="Acidic residues" evidence="2">
    <location>
        <begin position="449"/>
        <end position="459"/>
    </location>
</feature>
<feature type="compositionally biased region" description="Basic and acidic residues" evidence="2">
    <location>
        <begin position="1010"/>
        <end position="1026"/>
    </location>
</feature>
<sequence length="1046" mass="120118">MQSKLANLKTFMNEFEEMKKSNETCDEEECDQEVEDDGEEGEEEELKKENAAKKELIEIHKQKLLNAKEKLKELQNLISRLQVISDETGIEADFSVAEHKIDEQTNEYLKKFEIQQKEEKLDELNRNKQKLLELLSRKEQETGLVKNCANDGSYLNEIESTFKAAENGFDMLSVENFHDEPDERCHSPSDLLWSKMKKQLAMRENLRNQKSELEECIRDEYSKHDFGKSQMLESKHEDANEILSAYRGFLMRGAELDKKCQNDQERESERSEQNSEMNRKKRLSESTVSEWGDDDQESKVSETKPSANLDKLSDKIECILLNQQKMNEQIFSKFSELFEKKSVEQSSQSNQAQFQTQLHIQQLMFNLNTAYHEISTQRSEISRLNEQMTSVNKQLAELTRTKSVSNTIGINTEWEERNEPSRASIVAALPSYFYNRKKEQSNAEKNDYTDDFEELDDEEEKKNAKKNELRTESSLSSTSNPRSSLSSSTLSLRKSLMKHRTSQSSALYKSLTFDKMREQIYSEVAALISQNESRPFYLLNLFKELQFIKDKNARDQALKSIFNISNRQSNLKLSAIKKSHSNEDKTYASKRYESDRQNEADEESTPFESDSLSNTVIFVRNSPKARVDQRASHSSGSSIMGLEEEAPGADSQNIGAEVKKLISKIIVSVKNWENFDSDEESSSGSAERSKEKKSVFNSDYLDEVIEKVHQALGQSAKHSDYLNYYAAQLTCYLKDALAKYADKHLVDCMEDVLIEISDILYNELTFYSTLKTHKKMENLSNLSNSSSSLDSSSSAQFSDRIEQTEQNFKKCKYQSIELLKRLSNILNNKFGDLKTMKEKLMDEKLALEKNKLEDFKFDLKKEFQELSLMTDSDRLKEKYGASVVKYVNASEPDSSVCGEDNFQSFETDSERELPYRVVDADELKDNTITIDDLPGGNEEKSDETGNAMPGLDKIIMESICDQLVGNADEIIKIEQNEEEKDNKARRKTAEDNGSLNSDSSNSDHFVIITDSKKEDDEKEKIEGKCDESEETEPGNEQGSSHQKNTQ</sequence>
<keyword evidence="1" id="KW-0175">Coiled coil</keyword>
<feature type="region of interest" description="Disordered" evidence="2">
    <location>
        <begin position="19"/>
        <end position="50"/>
    </location>
</feature>
<feature type="region of interest" description="Disordered" evidence="2">
    <location>
        <begin position="627"/>
        <end position="650"/>
    </location>
</feature>
<feature type="domain" description="Pericentriolar material 1 protein C-terminal" evidence="3">
    <location>
        <begin position="714"/>
        <end position="791"/>
    </location>
</feature>
<dbReference type="InterPro" id="IPR024138">
    <property type="entry name" value="Pericentriolar_Pcm1"/>
</dbReference>
<dbReference type="GO" id="GO:1905515">
    <property type="term" value="P:non-motile cilium assembly"/>
    <property type="evidence" value="ECO:0007669"/>
    <property type="project" value="TreeGrafter"/>
</dbReference>
<feature type="coiled-coil region" evidence="1">
    <location>
        <begin position="196"/>
        <end position="223"/>
    </location>
</feature>
<dbReference type="EMBL" id="REGN01003887">
    <property type="protein sequence ID" value="RNA20249.1"/>
    <property type="molecule type" value="Genomic_DNA"/>
</dbReference>